<accession>A0A318PIL0</accession>
<dbReference type="STRING" id="1220579.GCA_001571345_01881"/>
<dbReference type="PROSITE" id="PS50928">
    <property type="entry name" value="ABC_TM1"/>
    <property type="match status" value="1"/>
</dbReference>
<comment type="similarity">
    <text evidence="2">Belongs to the binding-protein-dependent transport system permease family. HisMQ subfamily.</text>
</comment>
<dbReference type="Proteomes" id="UP000248257">
    <property type="component" value="Unassembled WGS sequence"/>
</dbReference>
<dbReference type="PANTHER" id="PTHR30614:SF35">
    <property type="entry name" value="ABC TRANSPORTER PERMEASE PROTEIN"/>
    <property type="match status" value="1"/>
</dbReference>
<keyword evidence="11" id="KW-1185">Reference proteome</keyword>
<evidence type="ECO:0000313" key="10">
    <source>
        <dbReference type="EMBL" id="PYD56722.1"/>
    </source>
</evidence>
<evidence type="ECO:0000256" key="5">
    <source>
        <dbReference type="ARBA" id="ARBA00022692"/>
    </source>
</evidence>
<proteinExistence type="inferred from homology"/>
<evidence type="ECO:0000256" key="7">
    <source>
        <dbReference type="ARBA" id="ARBA00023136"/>
    </source>
</evidence>
<dbReference type="EMBL" id="NKUC01000017">
    <property type="protein sequence ID" value="PYD56722.1"/>
    <property type="molecule type" value="Genomic_DNA"/>
</dbReference>
<feature type="transmembrane region" description="Helical" evidence="8">
    <location>
        <begin position="59"/>
        <end position="80"/>
    </location>
</feature>
<name>A0A318PIL0_KOMXY</name>
<keyword evidence="7 8" id="KW-0472">Membrane</keyword>
<evidence type="ECO:0000256" key="8">
    <source>
        <dbReference type="RuleBase" id="RU363032"/>
    </source>
</evidence>
<dbReference type="SUPFAM" id="SSF161098">
    <property type="entry name" value="MetI-like"/>
    <property type="match status" value="1"/>
</dbReference>
<dbReference type="InterPro" id="IPR035906">
    <property type="entry name" value="MetI-like_sf"/>
</dbReference>
<dbReference type="CDD" id="cd06261">
    <property type="entry name" value="TM_PBP2"/>
    <property type="match status" value="1"/>
</dbReference>
<comment type="caution">
    <text evidence="10">The sequence shown here is derived from an EMBL/GenBank/DDBJ whole genome shotgun (WGS) entry which is preliminary data.</text>
</comment>
<organism evidence="10 11">
    <name type="scientific">Komagataeibacter xylinus</name>
    <name type="common">Gluconacetobacter xylinus</name>
    <dbReference type="NCBI Taxonomy" id="28448"/>
    <lineage>
        <taxon>Bacteria</taxon>
        <taxon>Pseudomonadati</taxon>
        <taxon>Pseudomonadota</taxon>
        <taxon>Alphaproteobacteria</taxon>
        <taxon>Acetobacterales</taxon>
        <taxon>Acetobacteraceae</taxon>
        <taxon>Komagataeibacter</taxon>
    </lineage>
</organism>
<evidence type="ECO:0000259" key="9">
    <source>
        <dbReference type="PROSITE" id="PS50928"/>
    </source>
</evidence>
<dbReference type="GO" id="GO:0006865">
    <property type="term" value="P:amino acid transport"/>
    <property type="evidence" value="ECO:0007669"/>
    <property type="project" value="TreeGrafter"/>
</dbReference>
<keyword evidence="3 8" id="KW-0813">Transport</keyword>
<keyword evidence="5 8" id="KW-0812">Transmembrane</keyword>
<evidence type="ECO:0000256" key="3">
    <source>
        <dbReference type="ARBA" id="ARBA00022448"/>
    </source>
</evidence>
<feature type="transmembrane region" description="Helical" evidence="8">
    <location>
        <begin position="190"/>
        <end position="217"/>
    </location>
</feature>
<feature type="transmembrane region" description="Helical" evidence="8">
    <location>
        <begin position="146"/>
        <end position="170"/>
    </location>
</feature>
<protein>
    <submittedName>
        <fullName evidence="10">Amino acid ABC transporter permease</fullName>
    </submittedName>
</protein>
<evidence type="ECO:0000256" key="6">
    <source>
        <dbReference type="ARBA" id="ARBA00022989"/>
    </source>
</evidence>
<dbReference type="NCBIfam" id="TIGR01726">
    <property type="entry name" value="HEQRo_perm_3TM"/>
    <property type="match status" value="1"/>
</dbReference>
<reference evidence="10 11" key="1">
    <citation type="submission" date="2017-07" db="EMBL/GenBank/DDBJ databases">
        <title>A draft genome sequence of Komagataeibacter xylinus LMG 1515.</title>
        <authorList>
            <person name="Skraban J."/>
            <person name="Cleenwerck I."/>
            <person name="Vandamme P."/>
            <person name="Trcek J."/>
        </authorList>
    </citation>
    <scope>NUCLEOTIDE SEQUENCE [LARGE SCALE GENOMIC DNA]</scope>
    <source>
        <strain evidence="10 11">LMG 1515</strain>
    </source>
</reference>
<dbReference type="InterPro" id="IPR043429">
    <property type="entry name" value="ArtM/GltK/GlnP/TcyL/YhdX-like"/>
</dbReference>
<sequence>MSYTVQFSQVTPYMGYLAGGACLSLQMAAISFFAGGTVGLACASVLEYGPAWARWPVKAYVVFFLNTPLLVQIFFFYFALPDVGIMLGSEQAVLVGMSLNAGSYLTEIMRTGFRVLRRSELEAAETLGFTRLQTIRHVIWPHICKVLFLPLSNQYIILTLTTSIAAIFGVEELTGRAYNVNSQTFRSLEVFLIAALYYVGLTFVASIMLHMVGYHVFGIRRKVF</sequence>
<dbReference type="PANTHER" id="PTHR30614">
    <property type="entry name" value="MEMBRANE COMPONENT OF AMINO ACID ABC TRANSPORTER"/>
    <property type="match status" value="1"/>
</dbReference>
<dbReference type="InterPro" id="IPR010065">
    <property type="entry name" value="AA_ABC_transptr_permease_3TM"/>
</dbReference>
<evidence type="ECO:0000256" key="4">
    <source>
        <dbReference type="ARBA" id="ARBA00022475"/>
    </source>
</evidence>
<dbReference type="RefSeq" id="WP_061274350.1">
    <property type="nucleotide sequence ID" value="NZ_CBCRXN010000015.1"/>
</dbReference>
<feature type="domain" description="ABC transmembrane type-1" evidence="9">
    <location>
        <begin position="21"/>
        <end position="209"/>
    </location>
</feature>
<keyword evidence="4" id="KW-1003">Cell membrane</keyword>
<dbReference type="Pfam" id="PF00528">
    <property type="entry name" value="BPD_transp_1"/>
    <property type="match status" value="1"/>
</dbReference>
<evidence type="ECO:0000256" key="1">
    <source>
        <dbReference type="ARBA" id="ARBA00004429"/>
    </source>
</evidence>
<keyword evidence="6 8" id="KW-1133">Transmembrane helix</keyword>
<dbReference type="OrthoDB" id="7341446at2"/>
<dbReference type="Gene3D" id="1.10.3720.10">
    <property type="entry name" value="MetI-like"/>
    <property type="match status" value="1"/>
</dbReference>
<comment type="subcellular location">
    <subcellularLocation>
        <location evidence="1">Cell inner membrane</location>
        <topology evidence="1">Multi-pass membrane protein</topology>
    </subcellularLocation>
    <subcellularLocation>
        <location evidence="8">Cell membrane</location>
        <topology evidence="8">Multi-pass membrane protein</topology>
    </subcellularLocation>
</comment>
<dbReference type="GO" id="GO:0043190">
    <property type="term" value="C:ATP-binding cassette (ABC) transporter complex"/>
    <property type="evidence" value="ECO:0007669"/>
    <property type="project" value="InterPro"/>
</dbReference>
<evidence type="ECO:0000313" key="11">
    <source>
        <dbReference type="Proteomes" id="UP000248257"/>
    </source>
</evidence>
<gene>
    <name evidence="10" type="ORF">CFR75_09260</name>
</gene>
<dbReference type="InterPro" id="IPR000515">
    <property type="entry name" value="MetI-like"/>
</dbReference>
<dbReference type="GO" id="GO:0022857">
    <property type="term" value="F:transmembrane transporter activity"/>
    <property type="evidence" value="ECO:0007669"/>
    <property type="project" value="InterPro"/>
</dbReference>
<dbReference type="AlphaFoldDB" id="A0A318PIL0"/>
<evidence type="ECO:0000256" key="2">
    <source>
        <dbReference type="ARBA" id="ARBA00010072"/>
    </source>
</evidence>